<feature type="region of interest" description="Disordered" evidence="1">
    <location>
        <begin position="265"/>
        <end position="294"/>
    </location>
</feature>
<feature type="compositionally biased region" description="Basic and acidic residues" evidence="1">
    <location>
        <begin position="283"/>
        <end position="294"/>
    </location>
</feature>
<feature type="transmembrane region" description="Helical" evidence="2">
    <location>
        <begin position="239"/>
        <end position="258"/>
    </location>
</feature>
<dbReference type="eggNOG" id="ENOG502S7KB">
    <property type="taxonomic scope" value="Eukaryota"/>
</dbReference>
<dbReference type="RefSeq" id="XP_007729375.1">
    <property type="nucleotide sequence ID" value="XM_007731185.1"/>
</dbReference>
<organism evidence="3 4">
    <name type="scientific">Capronia epimyces CBS 606.96</name>
    <dbReference type="NCBI Taxonomy" id="1182542"/>
    <lineage>
        <taxon>Eukaryota</taxon>
        <taxon>Fungi</taxon>
        <taxon>Dikarya</taxon>
        <taxon>Ascomycota</taxon>
        <taxon>Pezizomycotina</taxon>
        <taxon>Eurotiomycetes</taxon>
        <taxon>Chaetothyriomycetidae</taxon>
        <taxon>Chaetothyriales</taxon>
        <taxon>Herpotrichiellaceae</taxon>
        <taxon>Capronia</taxon>
    </lineage>
</organism>
<evidence type="ECO:0000313" key="3">
    <source>
        <dbReference type="EMBL" id="EXJ92485.1"/>
    </source>
</evidence>
<dbReference type="AlphaFoldDB" id="W9YS52"/>
<dbReference type="OrthoDB" id="3539644at2759"/>
<keyword evidence="4" id="KW-1185">Reference proteome</keyword>
<feature type="compositionally biased region" description="Low complexity" evidence="1">
    <location>
        <begin position="266"/>
        <end position="279"/>
    </location>
</feature>
<keyword evidence="2" id="KW-1133">Transmembrane helix</keyword>
<keyword evidence="2" id="KW-0812">Transmembrane</keyword>
<keyword evidence="2" id="KW-0472">Membrane</keyword>
<feature type="region of interest" description="Disordered" evidence="1">
    <location>
        <begin position="1"/>
        <end position="230"/>
    </location>
</feature>
<feature type="compositionally biased region" description="Polar residues" evidence="1">
    <location>
        <begin position="70"/>
        <end position="89"/>
    </location>
</feature>
<feature type="compositionally biased region" description="Acidic residues" evidence="1">
    <location>
        <begin position="149"/>
        <end position="163"/>
    </location>
</feature>
<gene>
    <name evidence="3" type="ORF">A1O3_01037</name>
</gene>
<evidence type="ECO:0000256" key="1">
    <source>
        <dbReference type="SAM" id="MobiDB-lite"/>
    </source>
</evidence>
<sequence length="518" mass="55981">MTIRKQSPRRKYGTFPQDSASESDGSVGDGDSHTSYHQTDSDKSRSAAVEAQRLASQGSWADTFAGGTPATIQTPAASTVNGDEATNVQYPHLAQEPDLSDPPPLYTPSDTTAPSPVVARSVAASEPVSAPVAAPSFRYPLQYSRRDDESDDDDEEEEEEQGDDGALLPEPVQHQSQLQHHHNRTPVAEGDSIPTLLRWPDKSSSKRWCGGHRKQRGCGGRRRGRGGGNKERARRFKRACFFVFALLLCLWLMIPGLLKALPNDGSSQFPVSDPKSSSSPWPPEKRVQRQHETSRSIRGTYQLYDLLDLSTTSGSISVDVEVQPGDQPAVLRIATSSGSVHVRMTSERGWFHKHIIPEAVKERTLQTDISTQSGSVSGALVHGNGGSTRISTHSGSISVDIFTVGVSEQDPASNISTTTDSASQNIRLVAPLDSSEPVRAIGASHTVLGSGSMSIRYPMEWEGTVHALVQGSGSLSAVGHGLVVRQQNSRELYGYKGNKEGRQIEVFEQGSGSVRFQC</sequence>
<evidence type="ECO:0000313" key="4">
    <source>
        <dbReference type="Proteomes" id="UP000019478"/>
    </source>
</evidence>
<dbReference type="Proteomes" id="UP000019478">
    <property type="component" value="Unassembled WGS sequence"/>
</dbReference>
<feature type="compositionally biased region" description="Basic residues" evidence="1">
    <location>
        <begin position="209"/>
        <end position="225"/>
    </location>
</feature>
<feature type="compositionally biased region" description="Low complexity" evidence="1">
    <location>
        <begin position="113"/>
        <end position="136"/>
    </location>
</feature>
<protein>
    <submittedName>
        <fullName evidence="3">Uncharacterized protein</fullName>
    </submittedName>
</protein>
<comment type="caution">
    <text evidence="3">The sequence shown here is derived from an EMBL/GenBank/DDBJ whole genome shotgun (WGS) entry which is preliminary data.</text>
</comment>
<accession>W9YS52</accession>
<feature type="compositionally biased region" description="Basic and acidic residues" evidence="1">
    <location>
        <begin position="30"/>
        <end position="45"/>
    </location>
</feature>
<name>W9YS52_9EURO</name>
<dbReference type="HOGENOM" id="CLU_602718_0_0_1"/>
<feature type="compositionally biased region" description="Basic residues" evidence="1">
    <location>
        <begin position="1"/>
        <end position="12"/>
    </location>
</feature>
<dbReference type="STRING" id="1182542.W9YS52"/>
<reference evidence="3 4" key="1">
    <citation type="submission" date="2013-03" db="EMBL/GenBank/DDBJ databases">
        <title>The Genome Sequence of Capronia epimyces CBS 606.96.</title>
        <authorList>
            <consortium name="The Broad Institute Genomics Platform"/>
            <person name="Cuomo C."/>
            <person name="de Hoog S."/>
            <person name="Gorbushina A."/>
            <person name="Walker B."/>
            <person name="Young S.K."/>
            <person name="Zeng Q."/>
            <person name="Gargeya S."/>
            <person name="Fitzgerald M."/>
            <person name="Haas B."/>
            <person name="Abouelleil A."/>
            <person name="Allen A.W."/>
            <person name="Alvarado L."/>
            <person name="Arachchi H.M."/>
            <person name="Berlin A.M."/>
            <person name="Chapman S.B."/>
            <person name="Gainer-Dewar J."/>
            <person name="Goldberg J."/>
            <person name="Griggs A."/>
            <person name="Gujja S."/>
            <person name="Hansen M."/>
            <person name="Howarth C."/>
            <person name="Imamovic A."/>
            <person name="Ireland A."/>
            <person name="Larimer J."/>
            <person name="McCowan C."/>
            <person name="Murphy C."/>
            <person name="Pearson M."/>
            <person name="Poon T.W."/>
            <person name="Priest M."/>
            <person name="Roberts A."/>
            <person name="Saif S."/>
            <person name="Shea T."/>
            <person name="Sisk P."/>
            <person name="Sykes S."/>
            <person name="Wortman J."/>
            <person name="Nusbaum C."/>
            <person name="Birren B."/>
        </authorList>
    </citation>
    <scope>NUCLEOTIDE SEQUENCE [LARGE SCALE GENOMIC DNA]</scope>
    <source>
        <strain evidence="3 4">CBS 606.96</strain>
    </source>
</reference>
<dbReference type="GeneID" id="19165175"/>
<dbReference type="EMBL" id="AMGY01000001">
    <property type="protein sequence ID" value="EXJ92485.1"/>
    <property type="molecule type" value="Genomic_DNA"/>
</dbReference>
<proteinExistence type="predicted"/>
<evidence type="ECO:0000256" key="2">
    <source>
        <dbReference type="SAM" id="Phobius"/>
    </source>
</evidence>